<dbReference type="AlphaFoldDB" id="A0A540NTI1"/>
<protein>
    <submittedName>
        <fullName evidence="2">Uncharacterized protein</fullName>
    </submittedName>
</protein>
<feature type="compositionally biased region" description="Basic and acidic residues" evidence="1">
    <location>
        <begin position="83"/>
        <end position="94"/>
    </location>
</feature>
<evidence type="ECO:0000313" key="2">
    <source>
        <dbReference type="EMBL" id="TQE14354.1"/>
    </source>
</evidence>
<evidence type="ECO:0000256" key="1">
    <source>
        <dbReference type="SAM" id="MobiDB-lite"/>
    </source>
</evidence>
<reference evidence="2 3" key="1">
    <citation type="journal article" date="2019" name="G3 (Bethesda)">
        <title>Sequencing of a Wild Apple (Malus baccata) Genome Unravels the Differences Between Cultivated and Wild Apple Species Regarding Disease Resistance and Cold Tolerance.</title>
        <authorList>
            <person name="Chen X."/>
        </authorList>
    </citation>
    <scope>NUCLEOTIDE SEQUENCE [LARGE SCALE GENOMIC DNA]</scope>
    <source>
        <strain evidence="3">cv. Shandingzi</strain>
        <tissue evidence="2">Leaves</tissue>
    </source>
</reference>
<gene>
    <name evidence="2" type="ORF">C1H46_000273</name>
</gene>
<comment type="caution">
    <text evidence="2">The sequence shown here is derived from an EMBL/GenBank/DDBJ whole genome shotgun (WGS) entry which is preliminary data.</text>
</comment>
<sequence>MLSRNAEPCGICATQTHPTHLCPQSGTCPEVEVANQVNAFNRQRNDPFSNTYNPGWREHPNLAWKNNFNQRSKPWQQGAAPIETKKPSWEEAFA</sequence>
<name>A0A540NTI1_MALBA</name>
<dbReference type="Proteomes" id="UP000315295">
    <property type="component" value="Unassembled WGS sequence"/>
</dbReference>
<keyword evidence="3" id="KW-1185">Reference proteome</keyword>
<evidence type="ECO:0000313" key="3">
    <source>
        <dbReference type="Proteomes" id="UP000315295"/>
    </source>
</evidence>
<proteinExistence type="predicted"/>
<accession>A0A540NTI1</accession>
<dbReference type="EMBL" id="VIEB01000005">
    <property type="protein sequence ID" value="TQE14354.1"/>
    <property type="molecule type" value="Genomic_DNA"/>
</dbReference>
<organism evidence="2 3">
    <name type="scientific">Malus baccata</name>
    <name type="common">Siberian crab apple</name>
    <name type="synonym">Pyrus baccata</name>
    <dbReference type="NCBI Taxonomy" id="106549"/>
    <lineage>
        <taxon>Eukaryota</taxon>
        <taxon>Viridiplantae</taxon>
        <taxon>Streptophyta</taxon>
        <taxon>Embryophyta</taxon>
        <taxon>Tracheophyta</taxon>
        <taxon>Spermatophyta</taxon>
        <taxon>Magnoliopsida</taxon>
        <taxon>eudicotyledons</taxon>
        <taxon>Gunneridae</taxon>
        <taxon>Pentapetalae</taxon>
        <taxon>rosids</taxon>
        <taxon>fabids</taxon>
        <taxon>Rosales</taxon>
        <taxon>Rosaceae</taxon>
        <taxon>Amygdaloideae</taxon>
        <taxon>Maleae</taxon>
        <taxon>Malus</taxon>
    </lineage>
</organism>
<feature type="region of interest" description="Disordered" evidence="1">
    <location>
        <begin position="71"/>
        <end position="94"/>
    </location>
</feature>